<feature type="binding site" evidence="8">
    <location>
        <position position="140"/>
    </location>
    <ligand>
        <name>Zn(2+)</name>
        <dbReference type="ChEBI" id="CHEBI:29105"/>
        <note>catalytic</note>
    </ligand>
</feature>
<sequence length="180" mass="20377">MSCVTLLSSASFKPTKNLIQDRSAVNVQADYQVACQATQALPEQTDIEHWVATALELAGYQADDAELTVRIVDEEEGRSLNHDYRGKDYATNVLSFPFEAPIEMPIPLLGDLVICAKVVEREADEQQKPLMHHWTHMVIHGTLHLLGYDHIEDDEAEQMERIETEALARLEIPDPYQINH</sequence>
<comment type="similarity">
    <text evidence="1 8">Belongs to the endoribonuclease YbeY family.</text>
</comment>
<keyword evidence="7 8" id="KW-0862">Zinc</keyword>
<dbReference type="PROSITE" id="PS01306">
    <property type="entry name" value="UPF0054"/>
    <property type="match status" value="1"/>
</dbReference>
<dbReference type="Pfam" id="PF02130">
    <property type="entry name" value="YbeY"/>
    <property type="match status" value="1"/>
</dbReference>
<dbReference type="GO" id="GO:0004222">
    <property type="term" value="F:metalloendopeptidase activity"/>
    <property type="evidence" value="ECO:0007669"/>
    <property type="project" value="InterPro"/>
</dbReference>
<evidence type="ECO:0000256" key="1">
    <source>
        <dbReference type="ARBA" id="ARBA00010875"/>
    </source>
</evidence>
<evidence type="ECO:0000256" key="5">
    <source>
        <dbReference type="ARBA" id="ARBA00022759"/>
    </source>
</evidence>
<keyword evidence="5 8" id="KW-0255">Endonuclease</keyword>
<dbReference type="GO" id="GO:0008270">
    <property type="term" value="F:zinc ion binding"/>
    <property type="evidence" value="ECO:0007669"/>
    <property type="project" value="UniProtKB-UniRule"/>
</dbReference>
<keyword evidence="8" id="KW-0963">Cytoplasm</keyword>
<evidence type="ECO:0000256" key="3">
    <source>
        <dbReference type="ARBA" id="ARBA00022722"/>
    </source>
</evidence>
<evidence type="ECO:0000256" key="8">
    <source>
        <dbReference type="HAMAP-Rule" id="MF_00009"/>
    </source>
</evidence>
<name>A0A432YB73_9GAMM</name>
<reference evidence="10" key="1">
    <citation type="journal article" date="2018" name="Front. Microbiol.">
        <title>Genome-Based Analysis Reveals the Taxonomy and Diversity of the Family Idiomarinaceae.</title>
        <authorList>
            <person name="Liu Y."/>
            <person name="Lai Q."/>
            <person name="Shao Z."/>
        </authorList>
    </citation>
    <scope>NUCLEOTIDE SEQUENCE [LARGE SCALE GENOMIC DNA]</scope>
    <source>
        <strain evidence="10">F23</strain>
    </source>
</reference>
<comment type="cofactor">
    <cofactor evidence="8">
        <name>Zn(2+)</name>
        <dbReference type="ChEBI" id="CHEBI:29105"/>
    </cofactor>
    <text evidence="8">Binds 1 zinc ion.</text>
</comment>
<dbReference type="PANTHER" id="PTHR46986:SF1">
    <property type="entry name" value="ENDORIBONUCLEASE YBEY, CHLOROPLASTIC"/>
    <property type="match status" value="1"/>
</dbReference>
<evidence type="ECO:0000256" key="4">
    <source>
        <dbReference type="ARBA" id="ARBA00022723"/>
    </source>
</evidence>
<dbReference type="EC" id="3.1.-.-" evidence="8"/>
<comment type="subcellular location">
    <subcellularLocation>
        <location evidence="8">Cytoplasm</location>
    </subcellularLocation>
</comment>
<dbReference type="PANTHER" id="PTHR46986">
    <property type="entry name" value="ENDORIBONUCLEASE YBEY, CHLOROPLASTIC"/>
    <property type="match status" value="1"/>
</dbReference>
<organism evidence="9 10">
    <name type="scientific">Idiomarina fontislapidosi</name>
    <dbReference type="NCBI Taxonomy" id="263723"/>
    <lineage>
        <taxon>Bacteria</taxon>
        <taxon>Pseudomonadati</taxon>
        <taxon>Pseudomonadota</taxon>
        <taxon>Gammaproteobacteria</taxon>
        <taxon>Alteromonadales</taxon>
        <taxon>Idiomarinaceae</taxon>
        <taxon>Idiomarina</taxon>
    </lineage>
</organism>
<dbReference type="NCBIfam" id="TIGR00043">
    <property type="entry name" value="rRNA maturation RNase YbeY"/>
    <property type="match status" value="1"/>
</dbReference>
<keyword evidence="10" id="KW-1185">Reference proteome</keyword>
<keyword evidence="4 8" id="KW-0479">Metal-binding</keyword>
<dbReference type="OrthoDB" id="9807740at2"/>
<dbReference type="InterPro" id="IPR023091">
    <property type="entry name" value="MetalPrtase_cat_dom_sf_prd"/>
</dbReference>
<dbReference type="AlphaFoldDB" id="A0A432YB73"/>
<keyword evidence="3 8" id="KW-0540">Nuclease</keyword>
<protein>
    <recommendedName>
        <fullName evidence="8">Endoribonuclease YbeY</fullName>
        <ecNumber evidence="8">3.1.-.-</ecNumber>
    </recommendedName>
</protein>
<dbReference type="HAMAP" id="MF_00009">
    <property type="entry name" value="Endoribonucl_YbeY"/>
    <property type="match status" value="1"/>
</dbReference>
<comment type="caution">
    <text evidence="9">The sequence shown here is derived from an EMBL/GenBank/DDBJ whole genome shotgun (WGS) entry which is preliminary data.</text>
</comment>
<evidence type="ECO:0000313" key="9">
    <source>
        <dbReference type="EMBL" id="RUO58238.1"/>
    </source>
</evidence>
<gene>
    <name evidence="8" type="primary">ybeY</name>
    <name evidence="9" type="ORF">CWE25_01180</name>
</gene>
<dbReference type="GO" id="GO:0004521">
    <property type="term" value="F:RNA endonuclease activity"/>
    <property type="evidence" value="ECO:0007669"/>
    <property type="project" value="UniProtKB-UniRule"/>
</dbReference>
<dbReference type="InterPro" id="IPR002036">
    <property type="entry name" value="YbeY"/>
</dbReference>
<dbReference type="Proteomes" id="UP000287330">
    <property type="component" value="Unassembled WGS sequence"/>
</dbReference>
<keyword evidence="2 8" id="KW-0690">Ribosome biogenesis</keyword>
<evidence type="ECO:0000256" key="6">
    <source>
        <dbReference type="ARBA" id="ARBA00022801"/>
    </source>
</evidence>
<dbReference type="GO" id="GO:0005737">
    <property type="term" value="C:cytoplasm"/>
    <property type="evidence" value="ECO:0007669"/>
    <property type="project" value="UniProtKB-SubCell"/>
</dbReference>
<keyword evidence="8" id="KW-0698">rRNA processing</keyword>
<evidence type="ECO:0000313" key="10">
    <source>
        <dbReference type="Proteomes" id="UP000287330"/>
    </source>
</evidence>
<accession>A0A432YB73</accession>
<dbReference type="GO" id="GO:0006364">
    <property type="term" value="P:rRNA processing"/>
    <property type="evidence" value="ECO:0007669"/>
    <property type="project" value="UniProtKB-UniRule"/>
</dbReference>
<dbReference type="EMBL" id="PIPV01000001">
    <property type="protein sequence ID" value="RUO58238.1"/>
    <property type="molecule type" value="Genomic_DNA"/>
</dbReference>
<dbReference type="InterPro" id="IPR020549">
    <property type="entry name" value="YbeY_CS"/>
</dbReference>
<feature type="binding site" evidence="8">
    <location>
        <position position="144"/>
    </location>
    <ligand>
        <name>Zn(2+)</name>
        <dbReference type="ChEBI" id="CHEBI:29105"/>
        <note>catalytic</note>
    </ligand>
</feature>
<evidence type="ECO:0000256" key="7">
    <source>
        <dbReference type="ARBA" id="ARBA00022833"/>
    </source>
</evidence>
<proteinExistence type="inferred from homology"/>
<comment type="function">
    <text evidence="8">Single strand-specific metallo-endoribonuclease involved in late-stage 70S ribosome quality control and in maturation of the 3' terminus of the 16S rRNA.</text>
</comment>
<dbReference type="SUPFAM" id="SSF55486">
    <property type="entry name" value="Metalloproteases ('zincins'), catalytic domain"/>
    <property type="match status" value="1"/>
</dbReference>
<evidence type="ECO:0000256" key="2">
    <source>
        <dbReference type="ARBA" id="ARBA00022517"/>
    </source>
</evidence>
<keyword evidence="6 8" id="KW-0378">Hydrolase</keyword>
<dbReference type="Gene3D" id="3.40.390.30">
    <property type="entry name" value="Metalloproteases ('zincins'), catalytic domain"/>
    <property type="match status" value="1"/>
</dbReference>
<feature type="binding site" evidence="8">
    <location>
        <position position="150"/>
    </location>
    <ligand>
        <name>Zn(2+)</name>
        <dbReference type="ChEBI" id="CHEBI:29105"/>
        <note>catalytic</note>
    </ligand>
</feature>